<dbReference type="InterPro" id="IPR029044">
    <property type="entry name" value="Nucleotide-diphossugar_trans"/>
</dbReference>
<feature type="non-terminal residue" evidence="1">
    <location>
        <position position="1"/>
    </location>
</feature>
<accession>A0AAD8E5R2</accession>
<protein>
    <recommendedName>
        <fullName evidence="3">Alpha-1,4-N-acetylglucosaminyltransferase</fullName>
    </recommendedName>
</protein>
<proteinExistence type="predicted"/>
<organism evidence="1 2">
    <name type="scientific">Diploptera punctata</name>
    <name type="common">Pacific beetle cockroach</name>
    <dbReference type="NCBI Taxonomy" id="6984"/>
    <lineage>
        <taxon>Eukaryota</taxon>
        <taxon>Metazoa</taxon>
        <taxon>Ecdysozoa</taxon>
        <taxon>Arthropoda</taxon>
        <taxon>Hexapoda</taxon>
        <taxon>Insecta</taxon>
        <taxon>Pterygota</taxon>
        <taxon>Neoptera</taxon>
        <taxon>Polyneoptera</taxon>
        <taxon>Dictyoptera</taxon>
        <taxon>Blattodea</taxon>
        <taxon>Blaberoidea</taxon>
        <taxon>Blaberidae</taxon>
        <taxon>Diplopterinae</taxon>
        <taxon>Diploptera</taxon>
    </lineage>
</organism>
<dbReference type="PANTHER" id="PTHR46830">
    <property type="entry name" value="TRANSFERASE, PUTATIVE-RELATED"/>
    <property type="match status" value="1"/>
</dbReference>
<dbReference type="SUPFAM" id="SSF53448">
    <property type="entry name" value="Nucleotide-diphospho-sugar transferases"/>
    <property type="match status" value="1"/>
</dbReference>
<dbReference type="Gene3D" id="3.90.550.20">
    <property type="match status" value="1"/>
</dbReference>
<sequence>IQQPDRVYIHTDIEKLSGYYWTVLQSLSFPNTTLTVQYRARPTHVFGQPLSSVYHATDVARIQVLMECGGIYIDTDTLILRSLNRFRHFEMTLGWPLGGYIGTQVLLAHKDARFLPLWLDSYKHYRPRDWYYNAGQHPTQQILERSPHLIHRVPGLFGVQNLATRLYGPAPWPQWRLMYTIHLLSRHPPAPQGMDETSVVRYRTPFGEIAKWLLNKVEPKVVFVRNVVHFVYTLSLNSSSCLIAG</sequence>
<keyword evidence="2" id="KW-1185">Reference proteome</keyword>
<dbReference type="Proteomes" id="UP001233999">
    <property type="component" value="Unassembled WGS sequence"/>
</dbReference>
<dbReference type="Pfam" id="PF04488">
    <property type="entry name" value="Gly_transf_sug"/>
    <property type="match status" value="1"/>
</dbReference>
<dbReference type="EMBL" id="JASPKZ010008895">
    <property type="protein sequence ID" value="KAJ9578293.1"/>
    <property type="molecule type" value="Genomic_DNA"/>
</dbReference>
<gene>
    <name evidence="1" type="ORF">L9F63_005514</name>
</gene>
<dbReference type="PANTHER" id="PTHR46830:SF1">
    <property type="entry name" value="ALPHA-1,4-N-ACETYLGLUCOSAMINYLTRANSFERASE"/>
    <property type="match status" value="1"/>
</dbReference>
<feature type="non-terminal residue" evidence="1">
    <location>
        <position position="245"/>
    </location>
</feature>
<dbReference type="AlphaFoldDB" id="A0AAD8E5R2"/>
<evidence type="ECO:0000313" key="2">
    <source>
        <dbReference type="Proteomes" id="UP001233999"/>
    </source>
</evidence>
<reference evidence="1" key="2">
    <citation type="submission" date="2023-05" db="EMBL/GenBank/DDBJ databases">
        <authorList>
            <person name="Fouks B."/>
        </authorList>
    </citation>
    <scope>NUCLEOTIDE SEQUENCE</scope>
    <source>
        <strain evidence="1">Stay&amp;Tobe</strain>
        <tissue evidence="1">Testes</tissue>
    </source>
</reference>
<dbReference type="InterPro" id="IPR007577">
    <property type="entry name" value="GlycoTrfase_DXD_sugar-bd_CS"/>
</dbReference>
<reference evidence="1" key="1">
    <citation type="journal article" date="2023" name="IScience">
        <title>Live-bearing cockroach genome reveals convergent evolutionary mechanisms linked to viviparity in insects and beyond.</title>
        <authorList>
            <person name="Fouks B."/>
            <person name="Harrison M.C."/>
            <person name="Mikhailova A.A."/>
            <person name="Marchal E."/>
            <person name="English S."/>
            <person name="Carruthers M."/>
            <person name="Jennings E.C."/>
            <person name="Chiamaka E.L."/>
            <person name="Frigard R.A."/>
            <person name="Pippel M."/>
            <person name="Attardo G.M."/>
            <person name="Benoit J.B."/>
            <person name="Bornberg-Bauer E."/>
            <person name="Tobe S.S."/>
        </authorList>
    </citation>
    <scope>NUCLEOTIDE SEQUENCE</scope>
    <source>
        <strain evidence="1">Stay&amp;Tobe</strain>
    </source>
</reference>
<evidence type="ECO:0000313" key="1">
    <source>
        <dbReference type="EMBL" id="KAJ9578293.1"/>
    </source>
</evidence>
<comment type="caution">
    <text evidence="1">The sequence shown here is derived from an EMBL/GenBank/DDBJ whole genome shotgun (WGS) entry which is preliminary data.</text>
</comment>
<name>A0AAD8E5R2_DIPPU</name>
<evidence type="ECO:0008006" key="3">
    <source>
        <dbReference type="Google" id="ProtNLM"/>
    </source>
</evidence>